<evidence type="ECO:0000313" key="2">
    <source>
        <dbReference type="Proteomes" id="UP001626549"/>
    </source>
</evidence>
<proteinExistence type="predicted"/>
<dbReference type="NCBIfam" id="NF040576">
    <property type="entry name" value="T2SS_GspM_XpsM"/>
    <property type="match status" value="1"/>
</dbReference>
<sequence>MNWIRLHRRTALFVGLTLLLPAFFYLKTVFGLIGVGLEYAGDRGRIEPRVARLKGLLQNEAELAKQSQLAEGRLLEVAFPANEDPSALAARLQADIRQIMSEAGMSVSNSQVMPVRQGEYFDQVAVKLTTAGSLTALDAALIGIAAYRPQLLIESLDTFPARPNARKNSGDSQSVTAVMQLMVLRVLP</sequence>
<dbReference type="Pfam" id="PF10741">
    <property type="entry name" value="T2SSM_b"/>
    <property type="match status" value="1"/>
</dbReference>
<dbReference type="RefSeq" id="WP_407327202.1">
    <property type="nucleotide sequence ID" value="NZ_CP136865.1"/>
</dbReference>
<dbReference type="InterPro" id="IPR034756">
    <property type="entry name" value="T2SSM_b"/>
</dbReference>
<keyword evidence="2" id="KW-1185">Reference proteome</keyword>
<gene>
    <name evidence="1" type="primary">gspM</name>
    <name evidence="1" type="ORF">R0137_14925</name>
</gene>
<dbReference type="EMBL" id="CP136865">
    <property type="protein sequence ID" value="WOJ96525.1"/>
    <property type="molecule type" value="Genomic_DNA"/>
</dbReference>
<reference evidence="1 2" key="1">
    <citation type="submission" date="2023-10" db="EMBL/GenBank/DDBJ databases">
        <title>Two novel species belonging to the OM43/NOR5 clade.</title>
        <authorList>
            <person name="Park M."/>
        </authorList>
    </citation>
    <scope>NUCLEOTIDE SEQUENCE [LARGE SCALE GENOMIC DNA]</scope>
    <source>
        <strain evidence="1 2">IMCC45268</strain>
    </source>
</reference>
<organism evidence="1 2">
    <name type="scientific">Congregibacter brevis</name>
    <dbReference type="NCBI Taxonomy" id="3081201"/>
    <lineage>
        <taxon>Bacteria</taxon>
        <taxon>Pseudomonadati</taxon>
        <taxon>Pseudomonadota</taxon>
        <taxon>Gammaproteobacteria</taxon>
        <taxon>Cellvibrionales</taxon>
        <taxon>Halieaceae</taxon>
        <taxon>Congregibacter</taxon>
    </lineage>
</organism>
<dbReference type="Proteomes" id="UP001626549">
    <property type="component" value="Chromosome"/>
</dbReference>
<accession>A0ABZ0IDU0</accession>
<evidence type="ECO:0000313" key="1">
    <source>
        <dbReference type="EMBL" id="WOJ96525.1"/>
    </source>
</evidence>
<name>A0ABZ0IDU0_9GAMM</name>
<protein>
    <submittedName>
        <fullName evidence="1">Type II secretion system protein GspM</fullName>
    </submittedName>
</protein>